<dbReference type="PANTHER" id="PTHR36649">
    <property type="entry name" value="UBIQUITIN-LIKE DOMAIN-CONTAINING PROTEIN"/>
    <property type="match status" value="1"/>
</dbReference>
<dbReference type="Gene3D" id="3.90.175.10">
    <property type="entry name" value="Diphtheria Toxin, domain 1"/>
    <property type="match status" value="1"/>
</dbReference>
<dbReference type="InterPro" id="IPR029071">
    <property type="entry name" value="Ubiquitin-like_domsf"/>
</dbReference>
<evidence type="ECO:0000313" key="2">
    <source>
        <dbReference type="EMBL" id="CAI2190781.1"/>
    </source>
</evidence>
<proteinExistence type="predicted"/>
<dbReference type="Pfam" id="PF00240">
    <property type="entry name" value="ubiquitin"/>
    <property type="match status" value="1"/>
</dbReference>
<gene>
    <name evidence="2" type="ORF">FWILDA_LOCUS14746</name>
</gene>
<dbReference type="AlphaFoldDB" id="A0A9W4T345"/>
<dbReference type="SUPFAM" id="SSF56399">
    <property type="entry name" value="ADP-ribosylation"/>
    <property type="match status" value="1"/>
</dbReference>
<protein>
    <submittedName>
        <fullName evidence="2">8469_t:CDS:1</fullName>
    </submittedName>
</protein>
<dbReference type="SUPFAM" id="SSF54236">
    <property type="entry name" value="Ubiquitin-like"/>
    <property type="match status" value="1"/>
</dbReference>
<keyword evidence="3" id="KW-1185">Reference proteome</keyword>
<organism evidence="2 3">
    <name type="scientific">Funneliformis geosporum</name>
    <dbReference type="NCBI Taxonomy" id="1117311"/>
    <lineage>
        <taxon>Eukaryota</taxon>
        <taxon>Fungi</taxon>
        <taxon>Fungi incertae sedis</taxon>
        <taxon>Mucoromycota</taxon>
        <taxon>Glomeromycotina</taxon>
        <taxon>Glomeromycetes</taxon>
        <taxon>Glomerales</taxon>
        <taxon>Glomeraceae</taxon>
        <taxon>Funneliformis</taxon>
    </lineage>
</organism>
<dbReference type="PROSITE" id="PS50053">
    <property type="entry name" value="UBIQUITIN_2"/>
    <property type="match status" value="1"/>
</dbReference>
<dbReference type="InterPro" id="IPR000626">
    <property type="entry name" value="Ubiquitin-like_dom"/>
</dbReference>
<dbReference type="Proteomes" id="UP001153678">
    <property type="component" value="Unassembled WGS sequence"/>
</dbReference>
<dbReference type="Gene3D" id="3.10.20.90">
    <property type="entry name" value="Phosphatidylinositol 3-kinase Catalytic Subunit, Chain A, domain 1"/>
    <property type="match status" value="1"/>
</dbReference>
<dbReference type="PANTHER" id="PTHR36649:SF28">
    <property type="entry name" value="UBIQUITIN-LIKE DOMAIN-CONTAINING PROTEIN"/>
    <property type="match status" value="1"/>
</dbReference>
<reference evidence="2" key="1">
    <citation type="submission" date="2022-08" db="EMBL/GenBank/DDBJ databases">
        <authorList>
            <person name="Kallberg Y."/>
            <person name="Tangrot J."/>
            <person name="Rosling A."/>
        </authorList>
    </citation>
    <scope>NUCLEOTIDE SEQUENCE</scope>
    <source>
        <strain evidence="2">Wild A</strain>
    </source>
</reference>
<sequence length="340" mass="38843">MSQLVLVASAMSTMLKTPVKTYDECVANGYEVLPEQILDINTVHSLLLFRHETGERERNTEYREPSESSIQIFVKTLSGESRAMFVFPYGTVLRLKQDIQAILGYDITQMRLELAGRPLEDHRTLASYNIQHGDNVYILFRLLGGGFSFFVINKNFLNSKYDYDFTNLKDKGTTFIRGKVLYNRPYGWERIALNVSGKYGSDDKWLGCVGNSSDEWPVSYHGTNKDCADSIADKGYLLSKGKRFKHGKGIYSSPIIEVAADPYAVKFDHNGVKYKIVFQNRVNPVGLKKIDDIAYWVTPDEKNIRPYGLCIKKFNSPLYVYRDISSKSNFFLKAYKNGQK</sequence>
<name>A0A9W4T345_9GLOM</name>
<evidence type="ECO:0000259" key="1">
    <source>
        <dbReference type="PROSITE" id="PS50053"/>
    </source>
</evidence>
<feature type="domain" description="Ubiquitin-like" evidence="1">
    <location>
        <begin position="70"/>
        <end position="145"/>
    </location>
</feature>
<dbReference type="OrthoDB" id="428577at2759"/>
<accession>A0A9W4T345</accession>
<dbReference type="EMBL" id="CAMKVN010006841">
    <property type="protein sequence ID" value="CAI2190781.1"/>
    <property type="molecule type" value="Genomic_DNA"/>
</dbReference>
<dbReference type="SMART" id="SM00213">
    <property type="entry name" value="UBQ"/>
    <property type="match status" value="1"/>
</dbReference>
<comment type="caution">
    <text evidence="2">The sequence shown here is derived from an EMBL/GenBank/DDBJ whole genome shotgun (WGS) entry which is preliminary data.</text>
</comment>
<evidence type="ECO:0000313" key="3">
    <source>
        <dbReference type="Proteomes" id="UP001153678"/>
    </source>
</evidence>